<dbReference type="InParanoid" id="A0A804PYW9"/>
<name>A0A804PYW9_MAIZE</name>
<evidence type="ECO:0000313" key="3">
    <source>
        <dbReference type="Proteomes" id="UP000007305"/>
    </source>
</evidence>
<dbReference type="EnsemblPlants" id="Zm00001eb281430_T001">
    <property type="protein sequence ID" value="Zm00001eb281430_P001"/>
    <property type="gene ID" value="Zm00001eb281430"/>
</dbReference>
<dbReference type="InterPro" id="IPR050868">
    <property type="entry name" value="ELMO_domain-containing"/>
</dbReference>
<dbReference type="Gramene" id="Zm00001eb281430_T001">
    <property type="protein sequence ID" value="Zm00001eb281430_P001"/>
    <property type="gene ID" value="Zm00001eb281430"/>
</dbReference>
<organism evidence="2 3">
    <name type="scientific">Zea mays</name>
    <name type="common">Maize</name>
    <dbReference type="NCBI Taxonomy" id="4577"/>
    <lineage>
        <taxon>Eukaryota</taxon>
        <taxon>Viridiplantae</taxon>
        <taxon>Streptophyta</taxon>
        <taxon>Embryophyta</taxon>
        <taxon>Tracheophyta</taxon>
        <taxon>Spermatophyta</taxon>
        <taxon>Magnoliopsida</taxon>
        <taxon>Liliopsida</taxon>
        <taxon>Poales</taxon>
        <taxon>Poaceae</taxon>
        <taxon>PACMAD clade</taxon>
        <taxon>Panicoideae</taxon>
        <taxon>Andropogonodae</taxon>
        <taxon>Andropogoneae</taxon>
        <taxon>Tripsacinae</taxon>
        <taxon>Zea</taxon>
    </lineage>
</organism>
<dbReference type="Proteomes" id="UP000007305">
    <property type="component" value="Chromosome 6"/>
</dbReference>
<dbReference type="PANTHER" id="PTHR12771">
    <property type="entry name" value="ENGULFMENT AND CELL MOTILITY"/>
    <property type="match status" value="1"/>
</dbReference>
<sequence>MQWSFLRFFQKIWDTFYLILKQKIECNHVRVRPKSLPGINFIKVLTEHEDAFDVLYCIAFEMMDAQWLAMRASYMQFKEVLKATRQQHERELSLEDLNSIHDLPACNLLYK</sequence>
<reference evidence="2" key="2">
    <citation type="submission" date="2019-07" db="EMBL/GenBank/DDBJ databases">
        <authorList>
            <person name="Seetharam A."/>
            <person name="Woodhouse M."/>
            <person name="Cannon E."/>
        </authorList>
    </citation>
    <scope>NUCLEOTIDE SEQUENCE [LARGE SCALE GENOMIC DNA]</scope>
    <source>
        <strain evidence="2">cv. B73</strain>
    </source>
</reference>
<dbReference type="InterPro" id="IPR006816">
    <property type="entry name" value="ELMO_dom"/>
</dbReference>
<evidence type="ECO:0000313" key="2">
    <source>
        <dbReference type="EnsemblPlants" id="Zm00001eb281430_P001"/>
    </source>
</evidence>
<evidence type="ECO:0000259" key="1">
    <source>
        <dbReference type="Pfam" id="PF04727"/>
    </source>
</evidence>
<accession>A0A804PYW9</accession>
<dbReference type="PANTHER" id="PTHR12771:SF3">
    <property type="entry name" value="ELMO_CED-12 FAMILY PROTEIN"/>
    <property type="match status" value="1"/>
</dbReference>
<reference evidence="3" key="1">
    <citation type="journal article" date="2009" name="Science">
        <title>The B73 maize genome: complexity, diversity, and dynamics.</title>
        <authorList>
            <person name="Schnable P.S."/>
            <person name="Ware D."/>
            <person name="Fulton R.S."/>
            <person name="Stein J.C."/>
            <person name="Wei F."/>
            <person name="Pasternak S."/>
            <person name="Liang C."/>
            <person name="Zhang J."/>
            <person name="Fulton L."/>
            <person name="Graves T.A."/>
            <person name="Minx P."/>
            <person name="Reily A.D."/>
            <person name="Courtney L."/>
            <person name="Kruchowski S.S."/>
            <person name="Tomlinson C."/>
            <person name="Strong C."/>
            <person name="Delehaunty K."/>
            <person name="Fronick C."/>
            <person name="Courtney B."/>
            <person name="Rock S.M."/>
            <person name="Belter E."/>
            <person name="Du F."/>
            <person name="Kim K."/>
            <person name="Abbott R.M."/>
            <person name="Cotton M."/>
            <person name="Levy A."/>
            <person name="Marchetto P."/>
            <person name="Ochoa K."/>
            <person name="Jackson S.M."/>
            <person name="Gillam B."/>
            <person name="Chen W."/>
            <person name="Yan L."/>
            <person name="Higginbotham J."/>
            <person name="Cardenas M."/>
            <person name="Waligorski J."/>
            <person name="Applebaum E."/>
            <person name="Phelps L."/>
            <person name="Falcone J."/>
            <person name="Kanchi K."/>
            <person name="Thane T."/>
            <person name="Scimone A."/>
            <person name="Thane N."/>
            <person name="Henke J."/>
            <person name="Wang T."/>
            <person name="Ruppert J."/>
            <person name="Shah N."/>
            <person name="Rotter K."/>
            <person name="Hodges J."/>
            <person name="Ingenthron E."/>
            <person name="Cordes M."/>
            <person name="Kohlberg S."/>
            <person name="Sgro J."/>
            <person name="Delgado B."/>
            <person name="Mead K."/>
            <person name="Chinwalla A."/>
            <person name="Leonard S."/>
            <person name="Crouse K."/>
            <person name="Collura K."/>
            <person name="Kudrna D."/>
            <person name="Currie J."/>
            <person name="He R."/>
            <person name="Angelova A."/>
            <person name="Rajasekar S."/>
            <person name="Mueller T."/>
            <person name="Lomeli R."/>
            <person name="Scara G."/>
            <person name="Ko A."/>
            <person name="Delaney K."/>
            <person name="Wissotski M."/>
            <person name="Lopez G."/>
            <person name="Campos D."/>
            <person name="Braidotti M."/>
            <person name="Ashley E."/>
            <person name="Golser W."/>
            <person name="Kim H."/>
            <person name="Lee S."/>
            <person name="Lin J."/>
            <person name="Dujmic Z."/>
            <person name="Kim W."/>
            <person name="Talag J."/>
            <person name="Zuccolo A."/>
            <person name="Fan C."/>
            <person name="Sebastian A."/>
            <person name="Kramer M."/>
            <person name="Spiegel L."/>
            <person name="Nascimento L."/>
            <person name="Zutavern T."/>
            <person name="Miller B."/>
            <person name="Ambroise C."/>
            <person name="Muller S."/>
            <person name="Spooner W."/>
            <person name="Narechania A."/>
            <person name="Ren L."/>
            <person name="Wei S."/>
            <person name="Kumari S."/>
            <person name="Faga B."/>
            <person name="Levy M.J."/>
            <person name="McMahan L."/>
            <person name="Van Buren P."/>
            <person name="Vaughn M.W."/>
            <person name="Ying K."/>
            <person name="Yeh C.-T."/>
            <person name="Emrich S.J."/>
            <person name="Jia Y."/>
            <person name="Kalyanaraman A."/>
            <person name="Hsia A.-P."/>
            <person name="Barbazuk W.B."/>
            <person name="Baucom R.S."/>
            <person name="Brutnell T.P."/>
            <person name="Carpita N.C."/>
            <person name="Chaparro C."/>
            <person name="Chia J.-M."/>
            <person name="Deragon J.-M."/>
            <person name="Estill J.C."/>
            <person name="Fu Y."/>
            <person name="Jeddeloh J.A."/>
            <person name="Han Y."/>
            <person name="Lee H."/>
            <person name="Li P."/>
            <person name="Lisch D.R."/>
            <person name="Liu S."/>
            <person name="Liu Z."/>
            <person name="Nagel D.H."/>
            <person name="McCann M.C."/>
            <person name="SanMiguel P."/>
            <person name="Myers A.M."/>
            <person name="Nettleton D."/>
            <person name="Nguyen J."/>
            <person name="Penning B.W."/>
            <person name="Ponnala L."/>
            <person name="Schneider K.L."/>
            <person name="Schwartz D.C."/>
            <person name="Sharma A."/>
            <person name="Soderlund C."/>
            <person name="Springer N.M."/>
            <person name="Sun Q."/>
            <person name="Wang H."/>
            <person name="Waterman M."/>
            <person name="Westerman R."/>
            <person name="Wolfgruber T.K."/>
            <person name="Yang L."/>
            <person name="Yu Y."/>
            <person name="Zhang L."/>
            <person name="Zhou S."/>
            <person name="Zhu Q."/>
            <person name="Bennetzen J.L."/>
            <person name="Dawe R.K."/>
            <person name="Jiang J."/>
            <person name="Jiang N."/>
            <person name="Presting G.G."/>
            <person name="Wessler S.R."/>
            <person name="Aluru S."/>
            <person name="Martienssen R.A."/>
            <person name="Clifton S.W."/>
            <person name="McCombie W.R."/>
            <person name="Wing R.A."/>
            <person name="Wilson R.K."/>
        </authorList>
    </citation>
    <scope>NUCLEOTIDE SEQUENCE [LARGE SCALE GENOMIC DNA]</scope>
    <source>
        <strain evidence="3">cv. B73</strain>
    </source>
</reference>
<dbReference type="Pfam" id="PF04727">
    <property type="entry name" value="ELMO_CED12"/>
    <property type="match status" value="1"/>
</dbReference>
<dbReference type="AlphaFoldDB" id="A0A804PYW9"/>
<feature type="domain" description="ELMO" evidence="1">
    <location>
        <begin position="19"/>
        <end position="81"/>
    </location>
</feature>
<protein>
    <recommendedName>
        <fullName evidence="1">ELMO domain-containing protein</fullName>
    </recommendedName>
</protein>
<reference evidence="2" key="3">
    <citation type="submission" date="2021-05" db="UniProtKB">
        <authorList>
            <consortium name="EnsemblPlants"/>
        </authorList>
    </citation>
    <scope>IDENTIFICATION</scope>
    <source>
        <strain evidence="2">cv. B73</strain>
    </source>
</reference>
<proteinExistence type="predicted"/>
<keyword evidence="3" id="KW-1185">Reference proteome</keyword>